<dbReference type="InterPro" id="IPR050795">
    <property type="entry name" value="Asn_Synthetase"/>
</dbReference>
<evidence type="ECO:0000256" key="13">
    <source>
        <dbReference type="PIRSR" id="PIRSR001589-3"/>
    </source>
</evidence>
<reference evidence="17 18" key="1">
    <citation type="journal article" date="2024" name="Science">
        <title>Giant polyketide synthase enzymes in the biosynthesis of giant marine polyether toxins.</title>
        <authorList>
            <person name="Fallon T.R."/>
            <person name="Shende V.V."/>
            <person name="Wierzbicki I.H."/>
            <person name="Pendleton A.L."/>
            <person name="Watervoot N.F."/>
            <person name="Auber R.P."/>
            <person name="Gonzalez D.J."/>
            <person name="Wisecaver J.H."/>
            <person name="Moore B.S."/>
        </authorList>
    </citation>
    <scope>NUCLEOTIDE SEQUENCE [LARGE SCALE GENOMIC DNA]</scope>
    <source>
        <strain evidence="17 18">12B1</strain>
    </source>
</reference>
<evidence type="ECO:0000256" key="10">
    <source>
        <dbReference type="PIRNR" id="PIRNR001589"/>
    </source>
</evidence>
<dbReference type="InterPro" id="IPR033738">
    <property type="entry name" value="AsnB_N"/>
</dbReference>
<dbReference type="Pfam" id="PF00733">
    <property type="entry name" value="Asn_synthase"/>
    <property type="match status" value="1"/>
</dbReference>
<feature type="signal peptide" evidence="15">
    <location>
        <begin position="1"/>
        <end position="15"/>
    </location>
</feature>
<evidence type="ECO:0000256" key="12">
    <source>
        <dbReference type="PIRSR" id="PIRSR001589-2"/>
    </source>
</evidence>
<comment type="caution">
    <text evidence="17">The sequence shown here is derived from an EMBL/GenBank/DDBJ whole genome shotgun (WGS) entry which is preliminary data.</text>
</comment>
<dbReference type="GO" id="GO:0005524">
    <property type="term" value="F:ATP binding"/>
    <property type="evidence" value="ECO:0007669"/>
    <property type="project" value="UniProtKB-KW"/>
</dbReference>
<keyword evidence="18" id="KW-1185">Reference proteome</keyword>
<evidence type="ECO:0000313" key="17">
    <source>
        <dbReference type="EMBL" id="KAL1522160.1"/>
    </source>
</evidence>
<keyword evidence="3" id="KW-0436">Ligase</keyword>
<feature type="chain" id="PRO_5044261081" description="asparagine synthase (glutamine-hydrolyzing)" evidence="15">
    <location>
        <begin position="16"/>
        <end position="610"/>
    </location>
</feature>
<sequence>MRSSLLLSALALASGWHPLSRLSPPRAAPPAPRSTPPGMCGILSICNARMSPEALRLQTLTLQRLVRHRGPDGSGIHVIPSPDGTRFSSMAHERLAIVDPLSGNQPLFSHDRKRSLSVNGEIYNHLELRKQLKDKTPFRTNSDCEVIVHLYDEVGVDAASKLDGDFAFVILDEDTGEVYAARDPIGINSLYMGSGLDGSTWFSSEAKPLVAAGCIDVRVFPPGHYYTSKTGKLTRYYSPKWFDVDYATNPLDLTLIRETFVRAVEKRLMADVPFGVLLSGGLDSSLVASVIARLKRKRFLAAGAVDDLKPVKSFSIGLEGSPDLANAEKVAAFIGTEHYGFTFTVQEGIDAVSDVIYHLETYDVTTVRAGTPMFLLARKIKAMGVKMVLSGEGADETLAGYLYFHKAPNSRELHEECVRKVEDLHRFDCLRANKATMAHGLEVRVPFLDKDMLDAVMFTDPEYKLYKKGQPTQFIEKWLLRAAFDTPDTPYLPKEVLWRQKEQFSDGVGYSWIDGLKAHSAKVVSDEDMQTAALRFPYNTPTTKEGCYFRTIFHSHFPNNNYGNGIEETVPGGPSVACSTAKAIEWDAAWSDPSKQDQSGRFVDTHDAAV</sequence>
<evidence type="ECO:0000256" key="15">
    <source>
        <dbReference type="SAM" id="SignalP"/>
    </source>
</evidence>
<dbReference type="PIRSF" id="PIRSF001589">
    <property type="entry name" value="Asn_synthetase_glu-h"/>
    <property type="match status" value="1"/>
</dbReference>
<feature type="active site" description="For GATase activity" evidence="11">
    <location>
        <position position="40"/>
    </location>
</feature>
<keyword evidence="5 10" id="KW-0547">Nucleotide-binding</keyword>
<evidence type="ECO:0000256" key="2">
    <source>
        <dbReference type="ARBA" id="ARBA00012737"/>
    </source>
</evidence>
<feature type="domain" description="Glutamine amidotransferase type-2" evidence="16">
    <location>
        <begin position="40"/>
        <end position="231"/>
    </location>
</feature>
<keyword evidence="7 11" id="KW-0061">Asparagine biosynthesis</keyword>
<keyword evidence="8 11" id="KW-0315">Glutamine amidotransferase</keyword>
<keyword evidence="4 11" id="KW-0028">Amino-acid biosynthesis</keyword>
<comment type="pathway">
    <text evidence="1">Amino-acid biosynthesis; L-asparagine biosynthesis; L-asparagine from L-aspartate (L-Gln route): step 1/1.</text>
</comment>
<evidence type="ECO:0000256" key="7">
    <source>
        <dbReference type="ARBA" id="ARBA00022888"/>
    </source>
</evidence>
<dbReference type="Gene3D" id="3.60.20.10">
    <property type="entry name" value="Glutamine Phosphoribosylpyrophosphate, subunit 1, domain 1"/>
    <property type="match status" value="1"/>
</dbReference>
<keyword evidence="15" id="KW-0732">Signal</keyword>
<feature type="region of interest" description="Disordered" evidence="14">
    <location>
        <begin position="590"/>
        <end position="610"/>
    </location>
</feature>
<dbReference type="NCBIfam" id="TIGR01536">
    <property type="entry name" value="asn_synth_AEB"/>
    <property type="match status" value="1"/>
</dbReference>
<dbReference type="PANTHER" id="PTHR11772">
    <property type="entry name" value="ASPARAGINE SYNTHETASE"/>
    <property type="match status" value="1"/>
</dbReference>
<dbReference type="CDD" id="cd00712">
    <property type="entry name" value="AsnB"/>
    <property type="match status" value="1"/>
</dbReference>
<dbReference type="FunFam" id="3.40.50.620:FF:000031">
    <property type="entry name" value="Asparagine synthase B"/>
    <property type="match status" value="1"/>
</dbReference>
<dbReference type="GO" id="GO:0004066">
    <property type="term" value="F:asparagine synthase (glutamine-hydrolyzing) activity"/>
    <property type="evidence" value="ECO:0007669"/>
    <property type="project" value="UniProtKB-EC"/>
</dbReference>
<dbReference type="PROSITE" id="PS51278">
    <property type="entry name" value="GATASE_TYPE_2"/>
    <property type="match status" value="1"/>
</dbReference>
<name>A0AB34JMG7_PRYPA</name>
<dbReference type="CDD" id="cd01991">
    <property type="entry name" value="Asn_synthase_B_C"/>
    <property type="match status" value="1"/>
</dbReference>
<dbReference type="InterPro" id="IPR006426">
    <property type="entry name" value="Asn_synth_AEB"/>
</dbReference>
<evidence type="ECO:0000259" key="16">
    <source>
        <dbReference type="PROSITE" id="PS51278"/>
    </source>
</evidence>
<keyword evidence="6 10" id="KW-0067">ATP-binding</keyword>
<dbReference type="InterPro" id="IPR029055">
    <property type="entry name" value="Ntn_hydrolases_N"/>
</dbReference>
<feature type="binding site" evidence="12">
    <location>
        <position position="277"/>
    </location>
    <ligand>
        <name>ATP</name>
        <dbReference type="ChEBI" id="CHEBI:30616"/>
    </ligand>
</feature>
<evidence type="ECO:0000313" key="18">
    <source>
        <dbReference type="Proteomes" id="UP001515480"/>
    </source>
</evidence>
<feature type="binding site" evidence="12">
    <location>
        <position position="316"/>
    </location>
    <ligand>
        <name>ATP</name>
        <dbReference type="ChEBI" id="CHEBI:30616"/>
    </ligand>
</feature>
<feature type="binding site" evidence="12">
    <location>
        <position position="143"/>
    </location>
    <ligand>
        <name>L-glutamine</name>
        <dbReference type="ChEBI" id="CHEBI:58359"/>
    </ligand>
</feature>
<evidence type="ECO:0000256" key="6">
    <source>
        <dbReference type="ARBA" id="ARBA00022840"/>
    </source>
</evidence>
<evidence type="ECO:0000256" key="8">
    <source>
        <dbReference type="ARBA" id="ARBA00022962"/>
    </source>
</evidence>
<dbReference type="InterPro" id="IPR017932">
    <property type="entry name" value="GATase_2_dom"/>
</dbReference>
<dbReference type="GO" id="GO:0006529">
    <property type="term" value="P:asparagine biosynthetic process"/>
    <property type="evidence" value="ECO:0007669"/>
    <property type="project" value="UniProtKB-KW"/>
</dbReference>
<dbReference type="Gene3D" id="3.40.50.620">
    <property type="entry name" value="HUPs"/>
    <property type="match status" value="1"/>
</dbReference>
<dbReference type="Pfam" id="PF13537">
    <property type="entry name" value="GATase_7"/>
    <property type="match status" value="1"/>
</dbReference>
<dbReference type="SUPFAM" id="SSF56235">
    <property type="entry name" value="N-terminal nucleophile aminohydrolases (Ntn hydrolases)"/>
    <property type="match status" value="1"/>
</dbReference>
<dbReference type="InterPro" id="IPR014729">
    <property type="entry name" value="Rossmann-like_a/b/a_fold"/>
</dbReference>
<evidence type="ECO:0000256" key="3">
    <source>
        <dbReference type="ARBA" id="ARBA00022598"/>
    </source>
</evidence>
<dbReference type="PANTHER" id="PTHR11772:SF2">
    <property type="entry name" value="ASPARAGINE SYNTHETASE [GLUTAMINE-HYDROLYZING]"/>
    <property type="match status" value="1"/>
</dbReference>
<protein>
    <recommendedName>
        <fullName evidence="2">asparagine synthase (glutamine-hydrolyzing)</fullName>
        <ecNumber evidence="2">6.3.5.4</ecNumber>
    </recommendedName>
</protein>
<dbReference type="NCBIfam" id="NF006949">
    <property type="entry name" value="PRK09431.1"/>
    <property type="match status" value="1"/>
</dbReference>
<evidence type="ECO:0000256" key="9">
    <source>
        <dbReference type="ARBA" id="ARBA00048741"/>
    </source>
</evidence>
<dbReference type="Proteomes" id="UP001515480">
    <property type="component" value="Unassembled WGS sequence"/>
</dbReference>
<dbReference type="EMBL" id="JBGBPQ010000007">
    <property type="protein sequence ID" value="KAL1522160.1"/>
    <property type="molecule type" value="Genomic_DNA"/>
</dbReference>
<evidence type="ECO:0000256" key="14">
    <source>
        <dbReference type="SAM" id="MobiDB-lite"/>
    </source>
</evidence>
<dbReference type="EC" id="6.3.5.4" evidence="2"/>
<dbReference type="SUPFAM" id="SSF52402">
    <property type="entry name" value="Adenine nucleotide alpha hydrolases-like"/>
    <property type="match status" value="1"/>
</dbReference>
<feature type="site" description="Important for beta-aspartyl-AMP intermediate formation" evidence="13">
    <location>
        <position position="392"/>
    </location>
</feature>
<feature type="binding site" evidence="12">
    <location>
        <begin position="390"/>
        <end position="391"/>
    </location>
    <ligand>
        <name>ATP</name>
        <dbReference type="ChEBI" id="CHEBI:30616"/>
    </ligand>
</feature>
<evidence type="ECO:0000256" key="4">
    <source>
        <dbReference type="ARBA" id="ARBA00022605"/>
    </source>
</evidence>
<proteinExistence type="predicted"/>
<evidence type="ECO:0000256" key="1">
    <source>
        <dbReference type="ARBA" id="ARBA00005187"/>
    </source>
</evidence>
<dbReference type="GO" id="GO:0005829">
    <property type="term" value="C:cytosol"/>
    <property type="evidence" value="ECO:0007669"/>
    <property type="project" value="TreeGrafter"/>
</dbReference>
<dbReference type="AlphaFoldDB" id="A0AB34JMG7"/>
<comment type="catalytic activity">
    <reaction evidence="9">
        <text>L-aspartate + L-glutamine + ATP + H2O = L-asparagine + L-glutamate + AMP + diphosphate + H(+)</text>
        <dbReference type="Rhea" id="RHEA:12228"/>
        <dbReference type="ChEBI" id="CHEBI:15377"/>
        <dbReference type="ChEBI" id="CHEBI:15378"/>
        <dbReference type="ChEBI" id="CHEBI:29985"/>
        <dbReference type="ChEBI" id="CHEBI:29991"/>
        <dbReference type="ChEBI" id="CHEBI:30616"/>
        <dbReference type="ChEBI" id="CHEBI:33019"/>
        <dbReference type="ChEBI" id="CHEBI:58048"/>
        <dbReference type="ChEBI" id="CHEBI:58359"/>
        <dbReference type="ChEBI" id="CHEBI:456215"/>
        <dbReference type="EC" id="6.3.5.4"/>
    </reaction>
</comment>
<evidence type="ECO:0000256" key="11">
    <source>
        <dbReference type="PIRSR" id="PIRSR001589-1"/>
    </source>
</evidence>
<evidence type="ECO:0000256" key="5">
    <source>
        <dbReference type="ARBA" id="ARBA00022741"/>
    </source>
</evidence>
<dbReference type="InterPro" id="IPR001962">
    <property type="entry name" value="Asn_synthase"/>
</dbReference>
<gene>
    <name evidence="17" type="ORF">AB1Y20_021799</name>
</gene>
<accession>A0AB34JMG7</accession>
<organism evidence="17 18">
    <name type="scientific">Prymnesium parvum</name>
    <name type="common">Toxic golden alga</name>
    <dbReference type="NCBI Taxonomy" id="97485"/>
    <lineage>
        <taxon>Eukaryota</taxon>
        <taxon>Haptista</taxon>
        <taxon>Haptophyta</taxon>
        <taxon>Prymnesiophyceae</taxon>
        <taxon>Prymnesiales</taxon>
        <taxon>Prymnesiaceae</taxon>
        <taxon>Prymnesium</taxon>
    </lineage>
</organism>